<reference evidence="8" key="1">
    <citation type="journal article" date="2014" name="Int. J. Syst. Evol. Microbiol.">
        <title>Complete genome sequence of Corynebacterium casei LMG S-19264T (=DSM 44701T), isolated from a smear-ripened cheese.</title>
        <authorList>
            <consortium name="US DOE Joint Genome Institute (JGI-PGF)"/>
            <person name="Walter F."/>
            <person name="Albersmeier A."/>
            <person name="Kalinowski J."/>
            <person name="Ruckert C."/>
        </authorList>
    </citation>
    <scope>NUCLEOTIDE SEQUENCE</scope>
    <source>
        <strain evidence="8">VKM Ac-1020</strain>
    </source>
</reference>
<dbReference type="RefSeq" id="WP_271172986.1">
    <property type="nucleotide sequence ID" value="NZ_BSEJ01000005.1"/>
</dbReference>
<evidence type="ECO:0000259" key="7">
    <source>
        <dbReference type="PROSITE" id="PS50850"/>
    </source>
</evidence>
<dbReference type="InterPro" id="IPR036259">
    <property type="entry name" value="MFS_trans_sf"/>
</dbReference>
<feature type="transmembrane region" description="Helical" evidence="6">
    <location>
        <begin position="44"/>
        <end position="63"/>
    </location>
</feature>
<protein>
    <submittedName>
        <fullName evidence="8">MFS transporter</fullName>
    </submittedName>
</protein>
<feature type="transmembrane region" description="Helical" evidence="6">
    <location>
        <begin position="300"/>
        <end position="321"/>
    </location>
</feature>
<dbReference type="InterPro" id="IPR020846">
    <property type="entry name" value="MFS_dom"/>
</dbReference>
<dbReference type="AlphaFoldDB" id="A0A9W6LWJ5"/>
<evidence type="ECO:0000256" key="3">
    <source>
        <dbReference type="ARBA" id="ARBA00022989"/>
    </source>
</evidence>
<proteinExistence type="predicted"/>
<evidence type="ECO:0000256" key="4">
    <source>
        <dbReference type="ARBA" id="ARBA00023136"/>
    </source>
</evidence>
<dbReference type="Gene3D" id="1.20.1250.20">
    <property type="entry name" value="MFS general substrate transporter like domains"/>
    <property type="match status" value="1"/>
</dbReference>
<evidence type="ECO:0000256" key="6">
    <source>
        <dbReference type="SAM" id="Phobius"/>
    </source>
</evidence>
<evidence type="ECO:0000256" key="5">
    <source>
        <dbReference type="SAM" id="MobiDB-lite"/>
    </source>
</evidence>
<feature type="transmembrane region" description="Helical" evidence="6">
    <location>
        <begin position="224"/>
        <end position="244"/>
    </location>
</feature>
<dbReference type="PRINTS" id="PR01036">
    <property type="entry name" value="TCRTETB"/>
</dbReference>
<dbReference type="Proteomes" id="UP001142462">
    <property type="component" value="Unassembled WGS sequence"/>
</dbReference>
<keyword evidence="2 6" id="KW-0812">Transmembrane</keyword>
<name>A0A9W6LWJ5_9MICO</name>
<evidence type="ECO:0000256" key="2">
    <source>
        <dbReference type="ARBA" id="ARBA00022692"/>
    </source>
</evidence>
<feature type="transmembrane region" description="Helical" evidence="6">
    <location>
        <begin position="452"/>
        <end position="474"/>
    </location>
</feature>
<evidence type="ECO:0000313" key="9">
    <source>
        <dbReference type="Proteomes" id="UP001142462"/>
    </source>
</evidence>
<comment type="caution">
    <text evidence="8">The sequence shown here is derived from an EMBL/GenBank/DDBJ whole genome shotgun (WGS) entry which is preliminary data.</text>
</comment>
<feature type="transmembrane region" description="Helical" evidence="6">
    <location>
        <begin position="196"/>
        <end position="218"/>
    </location>
</feature>
<evidence type="ECO:0000313" key="8">
    <source>
        <dbReference type="EMBL" id="GLJ61273.1"/>
    </source>
</evidence>
<dbReference type="SUPFAM" id="SSF103473">
    <property type="entry name" value="MFS general substrate transporter"/>
    <property type="match status" value="1"/>
</dbReference>
<gene>
    <name evidence="8" type="ORF">GCM10017576_14020</name>
</gene>
<reference evidence="8" key="2">
    <citation type="submission" date="2023-01" db="EMBL/GenBank/DDBJ databases">
        <authorList>
            <person name="Sun Q."/>
            <person name="Evtushenko L."/>
        </authorList>
    </citation>
    <scope>NUCLEOTIDE SEQUENCE</scope>
    <source>
        <strain evidence="8">VKM Ac-1020</strain>
    </source>
</reference>
<keyword evidence="3 6" id="KW-1133">Transmembrane helix</keyword>
<comment type="subcellular location">
    <subcellularLocation>
        <location evidence="1">Cell membrane</location>
        <topology evidence="1">Multi-pass membrane protein</topology>
    </subcellularLocation>
</comment>
<dbReference type="PANTHER" id="PTHR23501:SF197">
    <property type="entry name" value="COMD"/>
    <property type="match status" value="1"/>
</dbReference>
<feature type="transmembrane region" description="Helical" evidence="6">
    <location>
        <begin position="358"/>
        <end position="380"/>
    </location>
</feature>
<evidence type="ECO:0000256" key="1">
    <source>
        <dbReference type="ARBA" id="ARBA00004651"/>
    </source>
</evidence>
<dbReference type="PANTHER" id="PTHR23501">
    <property type="entry name" value="MAJOR FACILITATOR SUPERFAMILY"/>
    <property type="match status" value="1"/>
</dbReference>
<feature type="transmembrane region" description="Helical" evidence="6">
    <location>
        <begin position="265"/>
        <end position="288"/>
    </location>
</feature>
<organism evidence="8 9">
    <name type="scientific">Microbacterium barkeri</name>
    <dbReference type="NCBI Taxonomy" id="33917"/>
    <lineage>
        <taxon>Bacteria</taxon>
        <taxon>Bacillati</taxon>
        <taxon>Actinomycetota</taxon>
        <taxon>Actinomycetes</taxon>
        <taxon>Micrococcales</taxon>
        <taxon>Microbacteriaceae</taxon>
        <taxon>Microbacterium</taxon>
    </lineage>
</organism>
<accession>A0A9W6LWJ5</accession>
<dbReference type="EMBL" id="BSEJ01000005">
    <property type="protein sequence ID" value="GLJ61273.1"/>
    <property type="molecule type" value="Genomic_DNA"/>
</dbReference>
<dbReference type="GO" id="GO:0022857">
    <property type="term" value="F:transmembrane transporter activity"/>
    <property type="evidence" value="ECO:0007669"/>
    <property type="project" value="InterPro"/>
</dbReference>
<dbReference type="InterPro" id="IPR011701">
    <property type="entry name" value="MFS"/>
</dbReference>
<dbReference type="Gene3D" id="1.20.1720.10">
    <property type="entry name" value="Multidrug resistance protein D"/>
    <property type="match status" value="1"/>
</dbReference>
<feature type="region of interest" description="Disordered" evidence="5">
    <location>
        <begin position="482"/>
        <end position="519"/>
    </location>
</feature>
<dbReference type="Pfam" id="PF07690">
    <property type="entry name" value="MFS_1"/>
    <property type="match status" value="1"/>
</dbReference>
<feature type="transmembrane region" description="Helical" evidence="6">
    <location>
        <begin position="401"/>
        <end position="423"/>
    </location>
</feature>
<feature type="transmembrane region" description="Helical" evidence="6">
    <location>
        <begin position="330"/>
        <end position="352"/>
    </location>
</feature>
<sequence length="519" mass="52822">MNLSPLRIRLLVGALFVVSFLGALDHTIVSTSLATIAGELDALAQMSWIIVAYTLASTVLMPVIGRLGDMIGPRLVFLVSLAVFLAASLACGFAPGMTALIVARVVQGIGSAGLHLMSQTIVAHVTTPRQRARYMSVIGAAFPVAILAGPVLGGVIVDTWGWPWVFWINLPLGGAALAFAAFALPHVESGAERGRIDLAGALAFAVAMVSLVLAVTWLGDPAALGAGLACAALSATGFAVFVLVEFRASHPLVPLRLFADRRMAASTALSAVIGVGLFSVTAYLPTFFQMAYRTSATVSGLVPIATVFGMLGSSLFSGWLVGRTGRYRRFAIAGPLLASFGLGAMAVLPLGLPLWVPMALMALVGIGTGLFMSLVVAVAQSSAPRSATGAATAAVNLVRQIGSTVATAIVGGVIGAGVAAALVSEVAALTPQEVHAAPAAVQDAVARAYGDVMGPVFGALALVYLLGFVIALLLPAGRLSDEHAPAHPPAAEPTRLVGRGHPIPQAAAGGPASSREETP</sequence>
<feature type="transmembrane region" description="Helical" evidence="6">
    <location>
        <begin position="75"/>
        <end position="95"/>
    </location>
</feature>
<keyword evidence="9" id="KW-1185">Reference proteome</keyword>
<dbReference type="GO" id="GO:0005886">
    <property type="term" value="C:plasma membrane"/>
    <property type="evidence" value="ECO:0007669"/>
    <property type="project" value="UniProtKB-SubCell"/>
</dbReference>
<feature type="transmembrane region" description="Helical" evidence="6">
    <location>
        <begin position="134"/>
        <end position="152"/>
    </location>
</feature>
<feature type="domain" description="Major facilitator superfamily (MFS) profile" evidence="7">
    <location>
        <begin position="11"/>
        <end position="479"/>
    </location>
</feature>
<dbReference type="PROSITE" id="PS50850">
    <property type="entry name" value="MFS"/>
    <property type="match status" value="1"/>
</dbReference>
<feature type="transmembrane region" description="Helical" evidence="6">
    <location>
        <begin position="164"/>
        <end position="184"/>
    </location>
</feature>
<keyword evidence="4 6" id="KW-0472">Membrane</keyword>
<feature type="transmembrane region" description="Helical" evidence="6">
    <location>
        <begin position="101"/>
        <end position="122"/>
    </location>
</feature>